<dbReference type="RefSeq" id="WP_014444198.1">
    <property type="nucleotide sequence ID" value="NC_017093.1"/>
</dbReference>
<gene>
    <name evidence="1" type="ordered locus">AMIS_40840</name>
</gene>
<dbReference type="HOGENOM" id="CLU_982208_0_0_11"/>
<accession>I0H8G7</accession>
<dbReference type="Proteomes" id="UP000007882">
    <property type="component" value="Chromosome"/>
</dbReference>
<dbReference type="STRING" id="512565.AMIS_40840"/>
<evidence type="ECO:0000313" key="2">
    <source>
        <dbReference type="Proteomes" id="UP000007882"/>
    </source>
</evidence>
<evidence type="ECO:0000313" key="1">
    <source>
        <dbReference type="EMBL" id="BAL89304.1"/>
    </source>
</evidence>
<protein>
    <submittedName>
        <fullName evidence="1">Uncharacterized protein</fullName>
    </submittedName>
</protein>
<name>I0H8G7_ACTM4</name>
<proteinExistence type="predicted"/>
<dbReference type="AlphaFoldDB" id="I0H8G7"/>
<reference evidence="1 2" key="1">
    <citation type="submission" date="2012-02" db="EMBL/GenBank/DDBJ databases">
        <title>Complete genome sequence of Actinoplanes missouriensis 431 (= NBRC 102363).</title>
        <authorList>
            <person name="Ohnishi Y."/>
            <person name="Ishikawa J."/>
            <person name="Sekine M."/>
            <person name="Hosoyama A."/>
            <person name="Harada T."/>
            <person name="Narita H."/>
            <person name="Hata T."/>
            <person name="Konno Y."/>
            <person name="Tutikane K."/>
            <person name="Fujita N."/>
            <person name="Horinouchi S."/>
            <person name="Hayakawa M."/>
        </authorList>
    </citation>
    <scope>NUCLEOTIDE SEQUENCE [LARGE SCALE GENOMIC DNA]</scope>
    <source>
        <strain evidence="2">ATCC 14538 / DSM 43046 / CBS 188.64 / JCM 3121 / NBRC 102363 / NCIMB 12654 / NRRL B-3342 / UNCC 431</strain>
    </source>
</reference>
<keyword evidence="2" id="KW-1185">Reference proteome</keyword>
<dbReference type="OrthoDB" id="3304871at2"/>
<dbReference type="EMBL" id="AP012319">
    <property type="protein sequence ID" value="BAL89304.1"/>
    <property type="molecule type" value="Genomic_DNA"/>
</dbReference>
<organism evidence="1 2">
    <name type="scientific">Actinoplanes missouriensis (strain ATCC 14538 / DSM 43046 / CBS 188.64 / JCM 3121 / NBRC 102363 / NCIMB 12654 / NRRL B-3342 / UNCC 431)</name>
    <dbReference type="NCBI Taxonomy" id="512565"/>
    <lineage>
        <taxon>Bacteria</taxon>
        <taxon>Bacillati</taxon>
        <taxon>Actinomycetota</taxon>
        <taxon>Actinomycetes</taxon>
        <taxon>Micromonosporales</taxon>
        <taxon>Micromonosporaceae</taxon>
        <taxon>Actinoplanes</taxon>
    </lineage>
</organism>
<dbReference type="PATRIC" id="fig|512565.3.peg.4069"/>
<sequence length="289" mass="31560">MRTVNRRLALTRAQLTDALCPVPDDLAPRIPHPDAVTVVLDHRPHGGPPAGDSVVSSLTEDHGGWQLSGIPWPPDIHPGTLIRISWQPAKDEIHLRTMPLDEPLRIDGIDYFHEYDPIAVTQEFDPGRSNRGRVLNVVRRQGRVYEDGSALFAESGLAAASGLGRGAKGAFLLKNAVDQLIREGYVTRVTGSLSASGHPSYPPMDGEETAEMLFYAPLVEPAPLAEGFGGDGGGERREHWVSGFVRKLPPGAHASERQLSLHQKAMETAQIDEPLEPGYTFVKKHHRHG</sequence>
<dbReference type="KEGG" id="ams:AMIS_40840"/>
<dbReference type="eggNOG" id="ENOG503315D">
    <property type="taxonomic scope" value="Bacteria"/>
</dbReference>